<keyword evidence="2" id="KW-1185">Reference proteome</keyword>
<evidence type="ECO:0000313" key="1">
    <source>
        <dbReference type="EMBL" id="KER22849.1"/>
    </source>
</evidence>
<evidence type="ECO:0000313" key="2">
    <source>
        <dbReference type="Proteomes" id="UP000054324"/>
    </source>
</evidence>
<dbReference type="Proteomes" id="UP000054324">
    <property type="component" value="Unassembled WGS sequence"/>
</dbReference>
<name>A0A075A5Y0_OPIVI</name>
<accession>A0A075A5Y0</accession>
<proteinExistence type="predicted"/>
<reference evidence="1 2" key="1">
    <citation type="submission" date="2013-11" db="EMBL/GenBank/DDBJ databases">
        <title>Opisthorchis viverrini - life in the bile duct.</title>
        <authorList>
            <person name="Young N.D."/>
            <person name="Nagarajan N."/>
            <person name="Lin S.J."/>
            <person name="Korhonen P.K."/>
            <person name="Jex A.R."/>
            <person name="Hall R.S."/>
            <person name="Safavi-Hemami H."/>
            <person name="Kaewkong W."/>
            <person name="Bertrand D."/>
            <person name="Gao S."/>
            <person name="Seet Q."/>
            <person name="Wongkham S."/>
            <person name="Teh B.T."/>
            <person name="Wongkham C."/>
            <person name="Intapan P.M."/>
            <person name="Maleewong W."/>
            <person name="Yang X."/>
            <person name="Hu M."/>
            <person name="Wang Z."/>
            <person name="Hofmann A."/>
            <person name="Sternberg P.W."/>
            <person name="Tan P."/>
            <person name="Wang J."/>
            <person name="Gasser R.B."/>
        </authorList>
    </citation>
    <scope>NUCLEOTIDE SEQUENCE [LARGE SCALE GENOMIC DNA]</scope>
</reference>
<protein>
    <submittedName>
        <fullName evidence="1">Uncharacterized protein</fullName>
    </submittedName>
</protein>
<organism evidence="1 2">
    <name type="scientific">Opisthorchis viverrini</name>
    <name type="common">Southeast Asian liver fluke</name>
    <dbReference type="NCBI Taxonomy" id="6198"/>
    <lineage>
        <taxon>Eukaryota</taxon>
        <taxon>Metazoa</taxon>
        <taxon>Spiralia</taxon>
        <taxon>Lophotrochozoa</taxon>
        <taxon>Platyhelminthes</taxon>
        <taxon>Trematoda</taxon>
        <taxon>Digenea</taxon>
        <taxon>Opisthorchiida</taxon>
        <taxon>Opisthorchiata</taxon>
        <taxon>Opisthorchiidae</taxon>
        <taxon>Opisthorchis</taxon>
    </lineage>
</organism>
<dbReference type="EMBL" id="KL596876">
    <property type="protein sequence ID" value="KER22849.1"/>
    <property type="molecule type" value="Genomic_DNA"/>
</dbReference>
<dbReference type="AlphaFoldDB" id="A0A075A5Y0"/>
<sequence length="81" mass="8873">MPFLPSDCTIIVVLLDMDLLRFYPSLVKNGGIGLNRIVVAGQHMRLYTQLTGPTTKPVGDSVPTLQVISAIQYETQQENVG</sequence>
<dbReference type="RefSeq" id="XP_009173386.1">
    <property type="nucleotide sequence ID" value="XM_009175122.1"/>
</dbReference>
<dbReference type="GeneID" id="20323304"/>
<gene>
    <name evidence="1" type="ORF">T265_09125</name>
</gene>
<dbReference type="KEGG" id="ovi:T265_09125"/>
<dbReference type="CTD" id="20323304"/>